<keyword evidence="4 8" id="KW-0812">Transmembrane</keyword>
<evidence type="ECO:0000313" key="10">
    <source>
        <dbReference type="Proteomes" id="UP000041254"/>
    </source>
</evidence>
<evidence type="ECO:0000256" key="2">
    <source>
        <dbReference type="ARBA" id="ARBA00007015"/>
    </source>
</evidence>
<feature type="transmembrane region" description="Helical" evidence="8">
    <location>
        <begin position="140"/>
        <end position="165"/>
    </location>
</feature>
<dbReference type="VEuPathDB" id="CryptoDB:Vbra_13072"/>
<dbReference type="SUPFAM" id="SSF103473">
    <property type="entry name" value="MFS general substrate transporter"/>
    <property type="match status" value="1"/>
</dbReference>
<dbReference type="AlphaFoldDB" id="A0A0G4ET82"/>
<feature type="transmembrane region" description="Helical" evidence="8">
    <location>
        <begin position="79"/>
        <end position="97"/>
    </location>
</feature>
<dbReference type="InterPro" id="IPR036259">
    <property type="entry name" value="MFS_trans_sf"/>
</dbReference>
<feature type="transmembrane region" description="Helical" evidence="8">
    <location>
        <begin position="118"/>
        <end position="134"/>
    </location>
</feature>
<keyword evidence="5 8" id="KW-1133">Transmembrane helix</keyword>
<feature type="transmembrane region" description="Helical" evidence="8">
    <location>
        <begin position="361"/>
        <end position="379"/>
    </location>
</feature>
<dbReference type="EMBL" id="CDMY01000305">
    <property type="protein sequence ID" value="CEM01301.1"/>
    <property type="molecule type" value="Genomic_DNA"/>
</dbReference>
<dbReference type="PANTHER" id="PTHR31585:SF0">
    <property type="entry name" value="FOLATE-BIOPTERIN TRANSPORTER 1, CHLOROPLASTIC"/>
    <property type="match status" value="1"/>
</dbReference>
<evidence type="ECO:0000256" key="6">
    <source>
        <dbReference type="ARBA" id="ARBA00023136"/>
    </source>
</evidence>
<feature type="transmembrane region" description="Helical" evidence="8">
    <location>
        <begin position="322"/>
        <end position="341"/>
    </location>
</feature>
<dbReference type="OrthoDB" id="754047at2759"/>
<evidence type="ECO:0000256" key="7">
    <source>
        <dbReference type="SAM" id="MobiDB-lite"/>
    </source>
</evidence>
<feature type="transmembrane region" description="Helical" evidence="8">
    <location>
        <begin position="257"/>
        <end position="278"/>
    </location>
</feature>
<dbReference type="STRING" id="1169540.A0A0G4ET82"/>
<sequence>MDVIHEDPPLAHEPKHGQQPTAPAPTAGPDEAKPLLQSKKTSQLDPVALGVVYGIALTVAVQPASRMALLYLFKNDFRAGPAVFDAFYSVMSIPWTIKPLLGLLSDSVPLGGSRRKSYGILMAAIVAVTMVAFHQVKSPLQASCLVFASGFGMAFLTVLGQGVLVEQTTGESLQVSSKAWSVYYSVRYAGFGLALYYVSVALTVWRPRAVLTSLAVLPCLLFCWVLCFKERNDGMLQVVPAREQIGRLCTFFSFREVWGPILFIFVFVCTPTVTSPMFYFQTDTLGFTPWFIGMIDIATLVAGILGIWTYHTYFREVRFRSLYFAGTIVAFLLGTTPLILILRVNVRLGIPDEVFVLVDEFIMSVVAECLWMPLMVLSGRICPDGVEATTYAMFLSVNNLGMFVSSESSALLAWLLGITSHDLSNLWLMKVITLILGLSPLLILRLVPSDDHEALRARYKLQQQLDVERRISSNGDAAPPPPSLTSQTTARNGGLDERRRSSMESQALSSEPSFDRSAGM</sequence>
<comment type="subcellular location">
    <subcellularLocation>
        <location evidence="1">Membrane</location>
        <topology evidence="1">Multi-pass membrane protein</topology>
    </subcellularLocation>
</comment>
<dbReference type="OMA" id="CFKERND"/>
<dbReference type="CDD" id="cd17484">
    <property type="entry name" value="MFS_FBT"/>
    <property type="match status" value="1"/>
</dbReference>
<protein>
    <submittedName>
        <fullName evidence="9">Uncharacterized protein</fullName>
    </submittedName>
</protein>
<name>A0A0G4ET82_VITBC</name>
<evidence type="ECO:0000256" key="1">
    <source>
        <dbReference type="ARBA" id="ARBA00004141"/>
    </source>
</evidence>
<dbReference type="PhylomeDB" id="A0A0G4ET82"/>
<dbReference type="InterPro" id="IPR039309">
    <property type="entry name" value="BT1"/>
</dbReference>
<keyword evidence="6 8" id="KW-0472">Membrane</keyword>
<feature type="transmembrane region" description="Helical" evidence="8">
    <location>
        <begin position="290"/>
        <end position="310"/>
    </location>
</feature>
<feature type="transmembrane region" description="Helical" evidence="8">
    <location>
        <begin position="47"/>
        <end position="73"/>
    </location>
</feature>
<organism evidence="9 10">
    <name type="scientific">Vitrella brassicaformis (strain CCMP3155)</name>
    <dbReference type="NCBI Taxonomy" id="1169540"/>
    <lineage>
        <taxon>Eukaryota</taxon>
        <taxon>Sar</taxon>
        <taxon>Alveolata</taxon>
        <taxon>Colpodellida</taxon>
        <taxon>Vitrellaceae</taxon>
        <taxon>Vitrella</taxon>
    </lineage>
</organism>
<evidence type="ECO:0000256" key="5">
    <source>
        <dbReference type="ARBA" id="ARBA00022989"/>
    </source>
</evidence>
<evidence type="ECO:0000256" key="3">
    <source>
        <dbReference type="ARBA" id="ARBA00022448"/>
    </source>
</evidence>
<feature type="region of interest" description="Disordered" evidence="7">
    <location>
        <begin position="471"/>
        <end position="520"/>
    </location>
</feature>
<feature type="compositionally biased region" description="Polar residues" evidence="7">
    <location>
        <begin position="503"/>
        <end position="512"/>
    </location>
</feature>
<feature type="transmembrane region" description="Helical" evidence="8">
    <location>
        <begin position="211"/>
        <end position="228"/>
    </location>
</feature>
<gene>
    <name evidence="9" type="ORF">Vbra_13072</name>
</gene>
<proteinExistence type="inferred from homology"/>
<dbReference type="Gene3D" id="1.20.1250.20">
    <property type="entry name" value="MFS general substrate transporter like domains"/>
    <property type="match status" value="1"/>
</dbReference>
<dbReference type="GO" id="GO:0016020">
    <property type="term" value="C:membrane"/>
    <property type="evidence" value="ECO:0007669"/>
    <property type="project" value="UniProtKB-SubCell"/>
</dbReference>
<accession>A0A0G4ET82</accession>
<dbReference type="Pfam" id="PF03092">
    <property type="entry name" value="BT1"/>
    <property type="match status" value="1"/>
</dbReference>
<evidence type="ECO:0000256" key="8">
    <source>
        <dbReference type="SAM" id="Phobius"/>
    </source>
</evidence>
<keyword evidence="3" id="KW-0813">Transport</keyword>
<comment type="similarity">
    <text evidence="2">Belongs to the major facilitator superfamily. Folate-biopterin transporter (TC 2.A.71) family.</text>
</comment>
<feature type="compositionally biased region" description="Low complexity" evidence="7">
    <location>
        <begin position="17"/>
        <end position="29"/>
    </location>
</feature>
<feature type="transmembrane region" description="Helical" evidence="8">
    <location>
        <begin position="391"/>
        <end position="415"/>
    </location>
</feature>
<feature type="compositionally biased region" description="Basic and acidic residues" evidence="7">
    <location>
        <begin position="1"/>
        <end position="16"/>
    </location>
</feature>
<evidence type="ECO:0000256" key="4">
    <source>
        <dbReference type="ARBA" id="ARBA00022692"/>
    </source>
</evidence>
<dbReference type="PANTHER" id="PTHR31585">
    <property type="entry name" value="FOLATE-BIOPTERIN TRANSPORTER 1, CHLOROPLASTIC"/>
    <property type="match status" value="1"/>
</dbReference>
<keyword evidence="10" id="KW-1185">Reference proteome</keyword>
<feature type="transmembrane region" description="Helical" evidence="8">
    <location>
        <begin position="186"/>
        <end position="205"/>
    </location>
</feature>
<dbReference type="Proteomes" id="UP000041254">
    <property type="component" value="Unassembled WGS sequence"/>
</dbReference>
<dbReference type="InParanoid" id="A0A0G4ET82"/>
<feature type="region of interest" description="Disordered" evidence="7">
    <location>
        <begin position="1"/>
        <end position="33"/>
    </location>
</feature>
<reference evidence="9 10" key="1">
    <citation type="submission" date="2014-11" db="EMBL/GenBank/DDBJ databases">
        <authorList>
            <person name="Zhu J."/>
            <person name="Qi W."/>
            <person name="Song R."/>
        </authorList>
    </citation>
    <scope>NUCLEOTIDE SEQUENCE [LARGE SCALE GENOMIC DNA]</scope>
</reference>
<feature type="transmembrane region" description="Helical" evidence="8">
    <location>
        <begin position="427"/>
        <end position="447"/>
    </location>
</feature>
<evidence type="ECO:0000313" key="9">
    <source>
        <dbReference type="EMBL" id="CEM01301.1"/>
    </source>
</evidence>